<dbReference type="InterPro" id="IPR055315">
    <property type="entry name" value="Cramped-like"/>
</dbReference>
<comment type="caution">
    <text evidence="1">The sequence shown here is derived from an EMBL/GenBank/DDBJ whole genome shotgun (WGS) entry which is preliminary data.</text>
</comment>
<reference evidence="1 2" key="1">
    <citation type="submission" date="2024-12" db="EMBL/GenBank/DDBJ databases">
        <title>The unique morphological basis and parallel evolutionary history of personate flowers in Penstemon.</title>
        <authorList>
            <person name="Depatie T.H."/>
            <person name="Wessinger C.A."/>
        </authorList>
    </citation>
    <scope>NUCLEOTIDE SEQUENCE [LARGE SCALE GENOMIC DNA]</scope>
    <source>
        <strain evidence="1">WTNN_2</strain>
        <tissue evidence="1">Leaf</tissue>
    </source>
</reference>
<dbReference type="PANTHER" id="PTHR21677:SF4">
    <property type="entry name" value="TSL-KINASE INTERACTING-LIKE PROTEIN"/>
    <property type="match status" value="1"/>
</dbReference>
<protein>
    <recommendedName>
        <fullName evidence="3">TSL-kinase interacting protein 1</fullName>
    </recommendedName>
</protein>
<sequence>MTADGAIGCLHDISMKSNRQQKRKLTEVSVKQGESLGVSVKKSANGGHQKATDIMKLHQLEPQIQTAKVRLQLFPINENTRLGLEKDGHNPFLELTLSDRKKISSVVRHLNTKWGSSSVAIGQLVLFPYNTKLEQLASCRRWTSNDCAITAGEVYVAVGSPFFFRLRYGWCSNIQLEMFDIPSKTRPFEARIDSEGKSKVCSRVSDKTNHQEEKLDEAGENIQKQINVNEALCSDVNESKVLDVPSDHVDDEVTIDVAPVQSKFWDDNSTNLSIGGLSSEVSFQALLSGASSLGKITNNDTKSNQSTLQPIELTCSDISIGGLISEASLHSKSKSDRHIMEGAHAQVKSPWDDKFTTLSIGGSWAEASLQGKGGCNPESKENKSSLHLYAPFSDSLGAFIDAQINASNEPNMSLFDAEETCHAFPMRKLQLSSKDPMTSDARVGFSGCSNSTNSKRFQFTSVAKN</sequence>
<name>A0ABD3S2W3_9LAMI</name>
<accession>A0ABD3S2W3</accession>
<dbReference type="Proteomes" id="UP001634393">
    <property type="component" value="Unassembled WGS sequence"/>
</dbReference>
<evidence type="ECO:0000313" key="2">
    <source>
        <dbReference type="Proteomes" id="UP001634393"/>
    </source>
</evidence>
<dbReference type="AlphaFoldDB" id="A0ABD3S2W3"/>
<organism evidence="1 2">
    <name type="scientific">Penstemon smallii</name>
    <dbReference type="NCBI Taxonomy" id="265156"/>
    <lineage>
        <taxon>Eukaryota</taxon>
        <taxon>Viridiplantae</taxon>
        <taxon>Streptophyta</taxon>
        <taxon>Embryophyta</taxon>
        <taxon>Tracheophyta</taxon>
        <taxon>Spermatophyta</taxon>
        <taxon>Magnoliopsida</taxon>
        <taxon>eudicotyledons</taxon>
        <taxon>Gunneridae</taxon>
        <taxon>Pentapetalae</taxon>
        <taxon>asterids</taxon>
        <taxon>lamiids</taxon>
        <taxon>Lamiales</taxon>
        <taxon>Plantaginaceae</taxon>
        <taxon>Cheloneae</taxon>
        <taxon>Penstemon</taxon>
    </lineage>
</organism>
<evidence type="ECO:0000313" key="1">
    <source>
        <dbReference type="EMBL" id="KAL3818828.1"/>
    </source>
</evidence>
<keyword evidence="2" id="KW-1185">Reference proteome</keyword>
<evidence type="ECO:0008006" key="3">
    <source>
        <dbReference type="Google" id="ProtNLM"/>
    </source>
</evidence>
<proteinExistence type="predicted"/>
<dbReference type="PANTHER" id="PTHR21677">
    <property type="entry name" value="CRAMPED PROTEIN"/>
    <property type="match status" value="1"/>
</dbReference>
<dbReference type="EMBL" id="JBJXBP010000007">
    <property type="protein sequence ID" value="KAL3818828.1"/>
    <property type="molecule type" value="Genomic_DNA"/>
</dbReference>
<gene>
    <name evidence="1" type="ORF">ACJIZ3_004733</name>
</gene>